<dbReference type="InterPro" id="IPR050767">
    <property type="entry name" value="Sel1_AlgK"/>
</dbReference>
<gene>
    <name evidence="2" type="ORF">FHR32_002058</name>
</gene>
<keyword evidence="3" id="KW-1185">Reference proteome</keyword>
<comment type="caution">
    <text evidence="2">The sequence shown here is derived from an EMBL/GenBank/DDBJ whole genome shotgun (WGS) entry which is preliminary data.</text>
</comment>
<evidence type="ECO:0000313" key="2">
    <source>
        <dbReference type="EMBL" id="MBB4937753.1"/>
    </source>
</evidence>
<dbReference type="RefSeq" id="WP_184754076.1">
    <property type="nucleotide sequence ID" value="NZ_BAABEK010000026.1"/>
</dbReference>
<dbReference type="Pfam" id="PF07721">
    <property type="entry name" value="TPR_4"/>
    <property type="match status" value="1"/>
</dbReference>
<dbReference type="InterPro" id="IPR041656">
    <property type="entry name" value="TPR_5"/>
</dbReference>
<dbReference type="Gene3D" id="1.25.40.10">
    <property type="entry name" value="Tetratricopeptide repeat domain"/>
    <property type="match status" value="3"/>
</dbReference>
<dbReference type="PANTHER" id="PTHR11102:SF160">
    <property type="entry name" value="ERAD-ASSOCIATED E3 UBIQUITIN-PROTEIN LIGASE COMPONENT HRD3"/>
    <property type="match status" value="1"/>
</dbReference>
<accession>A0A7W7W8B3</accession>
<dbReference type="SUPFAM" id="SSF81901">
    <property type="entry name" value="HCP-like"/>
    <property type="match status" value="2"/>
</dbReference>
<protein>
    <submittedName>
        <fullName evidence="2">Tetratricopeptide (TPR) repeat protein</fullName>
    </submittedName>
</protein>
<evidence type="ECO:0000259" key="1">
    <source>
        <dbReference type="Pfam" id="PF12688"/>
    </source>
</evidence>
<proteinExistence type="predicted"/>
<dbReference type="EMBL" id="JACHJU010000001">
    <property type="protein sequence ID" value="MBB4937753.1"/>
    <property type="molecule type" value="Genomic_DNA"/>
</dbReference>
<dbReference type="PANTHER" id="PTHR11102">
    <property type="entry name" value="SEL-1-LIKE PROTEIN"/>
    <property type="match status" value="1"/>
</dbReference>
<dbReference type="AlphaFoldDB" id="A0A7W7W8B3"/>
<feature type="domain" description="Tetratrico peptide repeat group 5" evidence="1">
    <location>
        <begin position="106"/>
        <end position="134"/>
    </location>
</feature>
<evidence type="ECO:0000313" key="3">
    <source>
        <dbReference type="Proteomes" id="UP000534286"/>
    </source>
</evidence>
<dbReference type="InterPro" id="IPR011717">
    <property type="entry name" value="TPR-4"/>
</dbReference>
<dbReference type="Proteomes" id="UP000534286">
    <property type="component" value="Unassembled WGS sequence"/>
</dbReference>
<organism evidence="2 3">
    <name type="scientific">Streptosporangium album</name>
    <dbReference type="NCBI Taxonomy" id="47479"/>
    <lineage>
        <taxon>Bacteria</taxon>
        <taxon>Bacillati</taxon>
        <taxon>Actinomycetota</taxon>
        <taxon>Actinomycetes</taxon>
        <taxon>Streptosporangiales</taxon>
        <taxon>Streptosporangiaceae</taxon>
        <taxon>Streptosporangium</taxon>
    </lineage>
</organism>
<reference evidence="2 3" key="1">
    <citation type="submission" date="2020-08" db="EMBL/GenBank/DDBJ databases">
        <title>Sequencing the genomes of 1000 actinobacteria strains.</title>
        <authorList>
            <person name="Klenk H.-P."/>
        </authorList>
    </citation>
    <scope>NUCLEOTIDE SEQUENCE [LARGE SCALE GENOMIC DNA]</scope>
    <source>
        <strain evidence="2 3">DSM 43023</strain>
    </source>
</reference>
<dbReference type="Pfam" id="PF12688">
    <property type="entry name" value="TPR_5"/>
    <property type="match status" value="1"/>
</dbReference>
<dbReference type="GO" id="GO:0042802">
    <property type="term" value="F:identical protein binding"/>
    <property type="evidence" value="ECO:0007669"/>
    <property type="project" value="InterPro"/>
</dbReference>
<dbReference type="Pfam" id="PF13432">
    <property type="entry name" value="TPR_16"/>
    <property type="match status" value="4"/>
</dbReference>
<name>A0A7W7W8B3_9ACTN</name>
<dbReference type="InterPro" id="IPR011990">
    <property type="entry name" value="TPR-like_helical_dom_sf"/>
</dbReference>
<sequence>MSTGDRLARADRLAALNLYEEAGELYEQAVREGVPGAAVKYGEMLFRTGDHPAAERVLRTAAADGAEGAHDWLADVLIADDRPDEAARLLEQIAGRETPVVALRVAAVWADAVGDREKAEEWYRRALEWGAPGAANDYGAFLSEDDDRLEEAERLLRQAAEQGDTLAFGNLGGMELDRGDPEAAVAWLERGLESGAAPGSSAMLKLAVAEEQLGHLDAARAHYDRAVEERVPDALVGRARFLADNGDPEARDGAEADFRAAIENDDEGALYYYAVFLAEEGRVDEAMDHYRQAIDAGSDGAYEDLALLCRERGDTGAAEEYFRASIAAGWLSAVFSYADLLRGEGRASEIGALVPQAESLGATAEQLETLRGHPDGTIE</sequence>